<dbReference type="Proteomes" id="UP000053257">
    <property type="component" value="Unassembled WGS sequence"/>
</dbReference>
<organism evidence="3 4">
    <name type="scientific">Phlebiopsis gigantea (strain 11061_1 CR5-6)</name>
    <name type="common">White-rot fungus</name>
    <name type="synonym">Peniophora gigantea</name>
    <dbReference type="NCBI Taxonomy" id="745531"/>
    <lineage>
        <taxon>Eukaryota</taxon>
        <taxon>Fungi</taxon>
        <taxon>Dikarya</taxon>
        <taxon>Basidiomycota</taxon>
        <taxon>Agaricomycotina</taxon>
        <taxon>Agaricomycetes</taxon>
        <taxon>Polyporales</taxon>
        <taxon>Phanerochaetaceae</taxon>
        <taxon>Phlebiopsis</taxon>
    </lineage>
</organism>
<feature type="region of interest" description="Disordered" evidence="1">
    <location>
        <begin position="67"/>
        <end position="100"/>
    </location>
</feature>
<keyword evidence="2" id="KW-0472">Membrane</keyword>
<gene>
    <name evidence="3" type="ORF">PHLGIDRAFT_115023</name>
</gene>
<reference evidence="3 4" key="1">
    <citation type="journal article" date="2014" name="PLoS Genet.">
        <title>Analysis of the Phlebiopsis gigantea genome, transcriptome and secretome provides insight into its pioneer colonization strategies of wood.</title>
        <authorList>
            <person name="Hori C."/>
            <person name="Ishida T."/>
            <person name="Igarashi K."/>
            <person name="Samejima M."/>
            <person name="Suzuki H."/>
            <person name="Master E."/>
            <person name="Ferreira P."/>
            <person name="Ruiz-Duenas F.J."/>
            <person name="Held B."/>
            <person name="Canessa P."/>
            <person name="Larrondo L.F."/>
            <person name="Schmoll M."/>
            <person name="Druzhinina I.S."/>
            <person name="Kubicek C.P."/>
            <person name="Gaskell J.A."/>
            <person name="Kersten P."/>
            <person name="St John F."/>
            <person name="Glasner J."/>
            <person name="Sabat G."/>
            <person name="Splinter BonDurant S."/>
            <person name="Syed K."/>
            <person name="Yadav J."/>
            <person name="Mgbeahuruike A.C."/>
            <person name="Kovalchuk A."/>
            <person name="Asiegbu F.O."/>
            <person name="Lackner G."/>
            <person name="Hoffmeister D."/>
            <person name="Rencoret J."/>
            <person name="Gutierrez A."/>
            <person name="Sun H."/>
            <person name="Lindquist E."/>
            <person name="Barry K."/>
            <person name="Riley R."/>
            <person name="Grigoriev I.V."/>
            <person name="Henrissat B."/>
            <person name="Kues U."/>
            <person name="Berka R.M."/>
            <person name="Martinez A.T."/>
            <person name="Covert S.F."/>
            <person name="Blanchette R.A."/>
            <person name="Cullen D."/>
        </authorList>
    </citation>
    <scope>NUCLEOTIDE SEQUENCE [LARGE SCALE GENOMIC DNA]</scope>
    <source>
        <strain evidence="3 4">11061_1 CR5-6</strain>
    </source>
</reference>
<feature type="region of interest" description="Disordered" evidence="1">
    <location>
        <begin position="188"/>
        <end position="217"/>
    </location>
</feature>
<dbReference type="HOGENOM" id="CLU_040677_0_0_1"/>
<proteinExistence type="predicted"/>
<keyword evidence="2" id="KW-0812">Transmembrane</keyword>
<feature type="compositionally biased region" description="Basic and acidic residues" evidence="1">
    <location>
        <begin position="199"/>
        <end position="209"/>
    </location>
</feature>
<dbReference type="OrthoDB" id="2337158at2759"/>
<keyword evidence="2" id="KW-1133">Transmembrane helix</keyword>
<dbReference type="STRING" id="745531.A0A0C3PTL4"/>
<feature type="transmembrane region" description="Helical" evidence="2">
    <location>
        <begin position="291"/>
        <end position="313"/>
    </location>
</feature>
<protein>
    <submittedName>
        <fullName evidence="3">Uncharacterized protein</fullName>
    </submittedName>
</protein>
<keyword evidence="4" id="KW-1185">Reference proteome</keyword>
<evidence type="ECO:0000256" key="1">
    <source>
        <dbReference type="SAM" id="MobiDB-lite"/>
    </source>
</evidence>
<dbReference type="AlphaFoldDB" id="A0A0C3PTL4"/>
<evidence type="ECO:0000313" key="4">
    <source>
        <dbReference type="Proteomes" id="UP000053257"/>
    </source>
</evidence>
<evidence type="ECO:0000256" key="2">
    <source>
        <dbReference type="SAM" id="Phobius"/>
    </source>
</evidence>
<dbReference type="EMBL" id="KN840450">
    <property type="protein sequence ID" value="KIP10883.1"/>
    <property type="molecule type" value="Genomic_DNA"/>
</dbReference>
<evidence type="ECO:0000313" key="3">
    <source>
        <dbReference type="EMBL" id="KIP10883.1"/>
    </source>
</evidence>
<sequence>MAIQTHNTAQAVEAEMTNYQRNLVDTCFEEGNCDSAISLLDNLCHPPTKPCPAHIRNVVYIALHPPPSAEDDHRVSRMDSIPSSPSKFAARHPGASHSPTVSASEAAQRLLKAYASTNSPGSLLRALPGYGLSDLQGLGSLLPDICVGDDDSDSETARLSRRIQDAKNCWGILCEGFVRSDAPGSEVVVNSARSSRRGQRGDMSDREGSPSDVPAPVGPHAWPVLAWLLTVFEKDEAISVASGQPRYSPMLLSQIPSSRSASSSRWDIEAPLNIAFYSLEQRGRSNLGIRLLALLINLTGTIFVDATMILNAVCTRTMRLTATTLRTLFDYLPSSLTTNRFMVSLCKLCLAGTSCNTTARKAKPRAAPRPLPARQRPDAAADAAVKEETTAVKQETISRALPSPPAVEIVQLLTSPYKAIPPDVAGQLKYHLIFSFAALQAQLPLDSQDSTWQLMLDNGELSRILNGVFANETDPGVVEDIRAIAGVPGSAR</sequence>
<accession>A0A0C3PTL4</accession>
<name>A0A0C3PTL4_PHLG1</name>